<keyword evidence="2" id="KW-0812">Transmembrane</keyword>
<protein>
    <submittedName>
        <fullName evidence="3">Uncharacterized protein</fullName>
    </submittedName>
</protein>
<evidence type="ECO:0000256" key="2">
    <source>
        <dbReference type="SAM" id="Phobius"/>
    </source>
</evidence>
<feature type="compositionally biased region" description="Low complexity" evidence="1">
    <location>
        <begin position="118"/>
        <end position="136"/>
    </location>
</feature>
<keyword evidence="2" id="KW-1133">Transmembrane helix</keyword>
<sequence>MDYSRIFNQSTGNKSLNPMPPPPIPDPPPLPTGQVSHEPQTTDSPLKILSEITKFLNEALSPKNPARILNENQIQALLDQTIKLKSAMNIESHLEKITERLERLERRPLTVSPPTPSTWPSVTTTNNKKTNPTINKQGKSTSMIPSNAQINEFKKSSLVIRTPPGFVALDSATATEITTKINKYFYKTNYIEAHITNDQSHNASTVGNSATLLNGVKILHFVTNAMAITHLQLVIYQHLLPLLAVSAFLMTNLYQRKQSIH</sequence>
<feature type="compositionally biased region" description="Polar residues" evidence="1">
    <location>
        <begin position="33"/>
        <end position="42"/>
    </location>
</feature>
<dbReference type="Proteomes" id="UP000324748">
    <property type="component" value="Unassembled WGS sequence"/>
</dbReference>
<feature type="region of interest" description="Disordered" evidence="1">
    <location>
        <begin position="1"/>
        <end position="42"/>
    </location>
</feature>
<keyword evidence="4" id="KW-1185">Reference proteome</keyword>
<evidence type="ECO:0000256" key="1">
    <source>
        <dbReference type="SAM" id="MobiDB-lite"/>
    </source>
</evidence>
<evidence type="ECO:0000313" key="3">
    <source>
        <dbReference type="EMBL" id="KAA1104068.1"/>
    </source>
</evidence>
<feature type="compositionally biased region" description="Pro residues" evidence="1">
    <location>
        <begin position="18"/>
        <end position="31"/>
    </location>
</feature>
<feature type="compositionally biased region" description="Polar residues" evidence="1">
    <location>
        <begin position="1"/>
        <end position="16"/>
    </location>
</feature>
<accession>A0A5B0PU35</accession>
<organism evidence="3 4">
    <name type="scientific">Puccinia graminis f. sp. tritici</name>
    <dbReference type="NCBI Taxonomy" id="56615"/>
    <lineage>
        <taxon>Eukaryota</taxon>
        <taxon>Fungi</taxon>
        <taxon>Dikarya</taxon>
        <taxon>Basidiomycota</taxon>
        <taxon>Pucciniomycotina</taxon>
        <taxon>Pucciniomycetes</taxon>
        <taxon>Pucciniales</taxon>
        <taxon>Pucciniaceae</taxon>
        <taxon>Puccinia</taxon>
    </lineage>
</organism>
<feature type="region of interest" description="Disordered" evidence="1">
    <location>
        <begin position="109"/>
        <end position="142"/>
    </location>
</feature>
<evidence type="ECO:0000313" key="4">
    <source>
        <dbReference type="Proteomes" id="UP000324748"/>
    </source>
</evidence>
<feature type="transmembrane region" description="Helical" evidence="2">
    <location>
        <begin position="235"/>
        <end position="254"/>
    </location>
</feature>
<keyword evidence="2" id="KW-0472">Membrane</keyword>
<proteinExistence type="predicted"/>
<reference evidence="3 4" key="1">
    <citation type="submission" date="2019-05" db="EMBL/GenBank/DDBJ databases">
        <title>Emergence of the Ug99 lineage of the wheat stem rust pathogen through somatic hybridization.</title>
        <authorList>
            <person name="Li F."/>
            <person name="Upadhyaya N.M."/>
            <person name="Sperschneider J."/>
            <person name="Matny O."/>
            <person name="Nguyen-Phuc H."/>
            <person name="Mago R."/>
            <person name="Raley C."/>
            <person name="Miller M.E."/>
            <person name="Silverstein K.A.T."/>
            <person name="Henningsen E."/>
            <person name="Hirsch C.D."/>
            <person name="Visser B."/>
            <person name="Pretorius Z.A."/>
            <person name="Steffenson B.J."/>
            <person name="Schwessinger B."/>
            <person name="Dodds P.N."/>
            <person name="Figueroa M."/>
        </authorList>
    </citation>
    <scope>NUCLEOTIDE SEQUENCE [LARGE SCALE GENOMIC DNA]</scope>
    <source>
        <strain evidence="3">21-0</strain>
    </source>
</reference>
<dbReference type="EMBL" id="VSWC01000041">
    <property type="protein sequence ID" value="KAA1104068.1"/>
    <property type="molecule type" value="Genomic_DNA"/>
</dbReference>
<dbReference type="AlphaFoldDB" id="A0A5B0PU35"/>
<gene>
    <name evidence="3" type="ORF">PGT21_009405</name>
</gene>
<comment type="caution">
    <text evidence="3">The sequence shown here is derived from an EMBL/GenBank/DDBJ whole genome shotgun (WGS) entry which is preliminary data.</text>
</comment>
<name>A0A5B0PU35_PUCGR</name>